<name>A0A0B1PBU0_UNCNE</name>
<protein>
    <submittedName>
        <fullName evidence="1">Uncharacterized protein</fullName>
    </submittedName>
</protein>
<dbReference type="HOGENOM" id="CLU_018153_5_1_1"/>
<sequence length="123" mass="13820">MKASFLLKENTEVIATCQRRERAWHACLKFYKFVISNIDSTLTLLVDAIEKEKAVAFKAYIRLAIANFAASDSASTLPRIYSHSLLIKSNGSNSEKDKNIVKKVIINDLSVRTKESMSHAEGR</sequence>
<reference evidence="1 2" key="1">
    <citation type="journal article" date="2014" name="BMC Genomics">
        <title>Adaptive genomic structural variation in the grape powdery mildew pathogen, Erysiphe necator.</title>
        <authorList>
            <person name="Jones L."/>
            <person name="Riaz S."/>
            <person name="Morales-Cruz A."/>
            <person name="Amrine K.C."/>
            <person name="McGuire B."/>
            <person name="Gubler W.D."/>
            <person name="Walker M.A."/>
            <person name="Cantu D."/>
        </authorList>
    </citation>
    <scope>NUCLEOTIDE SEQUENCE [LARGE SCALE GENOMIC DNA]</scope>
    <source>
        <strain evidence="2">c</strain>
    </source>
</reference>
<comment type="caution">
    <text evidence="1">The sequence shown here is derived from an EMBL/GenBank/DDBJ whole genome shotgun (WGS) entry which is preliminary data.</text>
</comment>
<evidence type="ECO:0000313" key="1">
    <source>
        <dbReference type="EMBL" id="KHJ36167.1"/>
    </source>
</evidence>
<dbReference type="EMBL" id="JNVN01000123">
    <property type="protein sequence ID" value="KHJ36167.1"/>
    <property type="molecule type" value="Genomic_DNA"/>
</dbReference>
<keyword evidence="2" id="KW-1185">Reference proteome</keyword>
<evidence type="ECO:0000313" key="2">
    <source>
        <dbReference type="Proteomes" id="UP000030854"/>
    </source>
</evidence>
<dbReference type="Proteomes" id="UP000030854">
    <property type="component" value="Unassembled WGS sequence"/>
</dbReference>
<dbReference type="AlphaFoldDB" id="A0A0B1PBU0"/>
<organism evidence="1 2">
    <name type="scientific">Uncinula necator</name>
    <name type="common">Grape powdery mildew</name>
    <dbReference type="NCBI Taxonomy" id="52586"/>
    <lineage>
        <taxon>Eukaryota</taxon>
        <taxon>Fungi</taxon>
        <taxon>Dikarya</taxon>
        <taxon>Ascomycota</taxon>
        <taxon>Pezizomycotina</taxon>
        <taxon>Leotiomycetes</taxon>
        <taxon>Erysiphales</taxon>
        <taxon>Erysiphaceae</taxon>
        <taxon>Erysiphe</taxon>
    </lineage>
</organism>
<accession>A0A0B1PBU0</accession>
<proteinExistence type="predicted"/>
<gene>
    <name evidence="1" type="ORF">EV44_g3479</name>
</gene>